<dbReference type="Proteomes" id="UP001153365">
    <property type="component" value="Unassembled WGS sequence"/>
</dbReference>
<accession>A0AAV0BAW1</accession>
<gene>
    <name evidence="1" type="ORF">PPACK8108_LOCUS15030</name>
</gene>
<protein>
    <submittedName>
        <fullName evidence="1">Uncharacterized protein</fullName>
    </submittedName>
</protein>
<dbReference type="EMBL" id="CALTRL010003960">
    <property type="protein sequence ID" value="CAH7682238.1"/>
    <property type="molecule type" value="Genomic_DNA"/>
</dbReference>
<dbReference type="AlphaFoldDB" id="A0AAV0BAW1"/>
<organism evidence="1 2">
    <name type="scientific">Phakopsora pachyrhizi</name>
    <name type="common">Asian soybean rust disease fungus</name>
    <dbReference type="NCBI Taxonomy" id="170000"/>
    <lineage>
        <taxon>Eukaryota</taxon>
        <taxon>Fungi</taxon>
        <taxon>Dikarya</taxon>
        <taxon>Basidiomycota</taxon>
        <taxon>Pucciniomycotina</taxon>
        <taxon>Pucciniomycetes</taxon>
        <taxon>Pucciniales</taxon>
        <taxon>Phakopsoraceae</taxon>
        <taxon>Phakopsora</taxon>
    </lineage>
</organism>
<reference evidence="1" key="1">
    <citation type="submission" date="2022-06" db="EMBL/GenBank/DDBJ databases">
        <authorList>
            <consortium name="SYNGENTA / RWTH Aachen University"/>
        </authorList>
    </citation>
    <scope>NUCLEOTIDE SEQUENCE</scope>
</reference>
<evidence type="ECO:0000313" key="2">
    <source>
        <dbReference type="Proteomes" id="UP001153365"/>
    </source>
</evidence>
<name>A0AAV0BAW1_PHAPC</name>
<evidence type="ECO:0000313" key="1">
    <source>
        <dbReference type="EMBL" id="CAH7682238.1"/>
    </source>
</evidence>
<keyword evidence="2" id="KW-1185">Reference proteome</keyword>
<sequence>MPLLKTCKEDVGESNVVGVDTCEKEKVGLETAEEEGEGEEGDGDWEDEERKVLNKFGEGPKDRNYWLGTSDGIDIVVRGSSSLNQSSCCGIWKLVLRDDVEKVFNIDDF</sequence>
<comment type="caution">
    <text evidence="1">The sequence shown here is derived from an EMBL/GenBank/DDBJ whole genome shotgun (WGS) entry which is preliminary data.</text>
</comment>
<proteinExistence type="predicted"/>